<sequence>MHNYLEPRLRLRLQLKPGWKVIRLGSNSILVGLGKQDTGALKVSSKRVDRGVVEREDGGVARAISFASGGDRKFVRRKIFDGILIAS</sequence>
<organism evidence="1 2">
    <name type="scientific">Trichonephila clavata</name>
    <name type="common">Joro spider</name>
    <name type="synonym">Nephila clavata</name>
    <dbReference type="NCBI Taxonomy" id="2740835"/>
    <lineage>
        <taxon>Eukaryota</taxon>
        <taxon>Metazoa</taxon>
        <taxon>Ecdysozoa</taxon>
        <taxon>Arthropoda</taxon>
        <taxon>Chelicerata</taxon>
        <taxon>Arachnida</taxon>
        <taxon>Araneae</taxon>
        <taxon>Araneomorphae</taxon>
        <taxon>Entelegynae</taxon>
        <taxon>Araneoidea</taxon>
        <taxon>Nephilidae</taxon>
        <taxon>Trichonephila</taxon>
    </lineage>
</organism>
<accession>A0A8X6KUQ1</accession>
<dbReference type="Proteomes" id="UP000887116">
    <property type="component" value="Unassembled WGS sequence"/>
</dbReference>
<dbReference type="EMBL" id="BMAO01023188">
    <property type="protein sequence ID" value="GFQ87260.1"/>
    <property type="molecule type" value="Genomic_DNA"/>
</dbReference>
<gene>
    <name evidence="1" type="ORF">TNCT_685611</name>
</gene>
<name>A0A8X6KUQ1_TRICU</name>
<keyword evidence="2" id="KW-1185">Reference proteome</keyword>
<reference evidence="1" key="1">
    <citation type="submission" date="2020-07" db="EMBL/GenBank/DDBJ databases">
        <title>Multicomponent nature underlies the extraordinary mechanical properties of spider dragline silk.</title>
        <authorList>
            <person name="Kono N."/>
            <person name="Nakamura H."/>
            <person name="Mori M."/>
            <person name="Yoshida Y."/>
            <person name="Ohtoshi R."/>
            <person name="Malay A.D."/>
            <person name="Moran D.A.P."/>
            <person name="Tomita M."/>
            <person name="Numata K."/>
            <person name="Arakawa K."/>
        </authorList>
    </citation>
    <scope>NUCLEOTIDE SEQUENCE</scope>
</reference>
<comment type="caution">
    <text evidence="1">The sequence shown here is derived from an EMBL/GenBank/DDBJ whole genome shotgun (WGS) entry which is preliminary data.</text>
</comment>
<dbReference type="AlphaFoldDB" id="A0A8X6KUQ1"/>
<protein>
    <submittedName>
        <fullName evidence="1">Uncharacterized protein</fullName>
    </submittedName>
</protein>
<proteinExistence type="predicted"/>
<evidence type="ECO:0000313" key="1">
    <source>
        <dbReference type="EMBL" id="GFQ87260.1"/>
    </source>
</evidence>
<evidence type="ECO:0000313" key="2">
    <source>
        <dbReference type="Proteomes" id="UP000887116"/>
    </source>
</evidence>